<dbReference type="InterPro" id="IPR023401">
    <property type="entry name" value="ODC_N"/>
</dbReference>
<organism evidence="3 4">
    <name type="scientific">Diacronema lutheri</name>
    <name type="common">Unicellular marine alga</name>
    <name type="synonym">Monochrysis lutheri</name>
    <dbReference type="NCBI Taxonomy" id="2081491"/>
    <lineage>
        <taxon>Eukaryota</taxon>
        <taxon>Haptista</taxon>
        <taxon>Haptophyta</taxon>
        <taxon>Pavlovophyceae</taxon>
        <taxon>Pavlovales</taxon>
        <taxon>Pavlovaceae</taxon>
        <taxon>Diacronema</taxon>
    </lineage>
</organism>
<dbReference type="Gene3D" id="2.30.30.140">
    <property type="match status" value="1"/>
</dbReference>
<feature type="region of interest" description="Disordered" evidence="2">
    <location>
        <begin position="356"/>
        <end position="425"/>
    </location>
</feature>
<evidence type="ECO:0008006" key="5">
    <source>
        <dbReference type="Google" id="ProtNLM"/>
    </source>
</evidence>
<dbReference type="Proteomes" id="UP000751190">
    <property type="component" value="Unassembled WGS sequence"/>
</dbReference>
<dbReference type="Gene3D" id="3.30.1780.10">
    <property type="entry name" value="ornithine cyclodeaminase, domain 1"/>
    <property type="match status" value="1"/>
</dbReference>
<protein>
    <recommendedName>
        <fullName evidence="5">Ornithine cyclodeaminase</fullName>
    </recommendedName>
</protein>
<reference evidence="3" key="1">
    <citation type="submission" date="2021-05" db="EMBL/GenBank/DDBJ databases">
        <title>The genome of the haptophyte Pavlova lutheri (Diacronema luteri, Pavlovales) - a model for lipid biosynthesis in eukaryotic algae.</title>
        <authorList>
            <person name="Hulatt C.J."/>
            <person name="Posewitz M.C."/>
        </authorList>
    </citation>
    <scope>NUCLEOTIDE SEQUENCE</scope>
    <source>
        <strain evidence="3">NIVA-4/92</strain>
    </source>
</reference>
<accession>A0A8J5XRN9</accession>
<dbReference type="InterPro" id="IPR003462">
    <property type="entry name" value="ODC_Mu_crystall"/>
</dbReference>
<dbReference type="InterPro" id="IPR036291">
    <property type="entry name" value="NAD(P)-bd_dom_sf"/>
</dbReference>
<keyword evidence="4" id="KW-1185">Reference proteome</keyword>
<dbReference type="SUPFAM" id="SSF51735">
    <property type="entry name" value="NAD(P)-binding Rossmann-fold domains"/>
    <property type="match status" value="1"/>
</dbReference>
<comment type="similarity">
    <text evidence="1">Belongs to the ornithine cyclodeaminase/mu-crystallin family.</text>
</comment>
<dbReference type="OrthoDB" id="41492at2759"/>
<name>A0A8J5XRN9_DIALT</name>
<evidence type="ECO:0000256" key="1">
    <source>
        <dbReference type="ARBA" id="ARBA00008903"/>
    </source>
</evidence>
<dbReference type="Pfam" id="PF02423">
    <property type="entry name" value="OCD_Mu_crystall"/>
    <property type="match status" value="1"/>
</dbReference>
<dbReference type="PANTHER" id="PTHR13812:SF19">
    <property type="entry name" value="KETIMINE REDUCTASE MU-CRYSTALLIN"/>
    <property type="match status" value="1"/>
</dbReference>
<evidence type="ECO:0000313" key="3">
    <source>
        <dbReference type="EMBL" id="KAG8467806.1"/>
    </source>
</evidence>
<comment type="caution">
    <text evidence="3">The sequence shown here is derived from an EMBL/GenBank/DDBJ whole genome shotgun (WGS) entry which is preliminary data.</text>
</comment>
<sequence>MSAIIAELSEVEAAISGSEWEVLDALLRGFVEFSAGDVQVPAPAHMSFATIAGCPGDACIKAGGVRGSGRWWVTKVASSFYKNGEYGLQTSQGVMLVWSESTGELEAVLMDRGYLTNHRTALTAGLCVREFGPARAEGAPPLTIALFGTGTIAKLVAQQLRALHIAPAGSKLVVVSRSVDAARAFLHVQAAAGWDVVEALEARAAAAYAQEHADVIITCTPSEQPLFARCKRGALVVALGADAADKRELGADVFSPQDAEHAILVLADSRAQCLDHGELAHAIREGSVPDSDLVVELGEVLGNDSSTRAHCDQTVVIDLTGVAVQDIVIAGMALDAVRELRHAYASGPHAADVPAAPALGAAVPPPAHLRGRRAPSRADDEPPQDAIAQAHVGQGERNGGASADEPSEPAAAKTTAASGAARGRAALHGDAGAPLGFPAHVPALGATRAKRSATGAAAAVAAMLPSAMAAGPAVKRRAAGDGGSGSTSVAPSKGEGAWACEEKQEGADLEPPEQRPWPAERVHASLNRRVRVFWEGEEEWFSGVISHVSREGDWVHVKYDDNLTEKYANHEMPTRKLRWYENKIQWEGEHAA</sequence>
<proteinExistence type="inferred from homology"/>
<dbReference type="EMBL" id="JAGTXO010000005">
    <property type="protein sequence ID" value="KAG8467806.1"/>
    <property type="molecule type" value="Genomic_DNA"/>
</dbReference>
<gene>
    <name evidence="3" type="ORF">KFE25_006858</name>
</gene>
<evidence type="ECO:0000256" key="2">
    <source>
        <dbReference type="SAM" id="MobiDB-lite"/>
    </source>
</evidence>
<dbReference type="AlphaFoldDB" id="A0A8J5XRN9"/>
<dbReference type="GO" id="GO:0005737">
    <property type="term" value="C:cytoplasm"/>
    <property type="evidence" value="ECO:0007669"/>
    <property type="project" value="TreeGrafter"/>
</dbReference>
<evidence type="ECO:0000313" key="4">
    <source>
        <dbReference type="Proteomes" id="UP000751190"/>
    </source>
</evidence>
<dbReference type="Gene3D" id="3.40.50.720">
    <property type="entry name" value="NAD(P)-binding Rossmann-like Domain"/>
    <property type="match status" value="1"/>
</dbReference>
<feature type="region of interest" description="Disordered" evidence="2">
    <location>
        <begin position="475"/>
        <end position="518"/>
    </location>
</feature>
<dbReference type="PANTHER" id="PTHR13812">
    <property type="entry name" value="KETIMINE REDUCTASE MU-CRYSTALLIN"/>
    <property type="match status" value="1"/>
</dbReference>
<feature type="compositionally biased region" description="Low complexity" evidence="2">
    <location>
        <begin position="401"/>
        <end position="425"/>
    </location>
</feature>